<evidence type="ECO:0000256" key="1">
    <source>
        <dbReference type="SAM" id="MobiDB-lite"/>
    </source>
</evidence>
<dbReference type="Proteomes" id="UP000887565">
    <property type="component" value="Unplaced"/>
</dbReference>
<feature type="region of interest" description="Disordered" evidence="1">
    <location>
        <begin position="44"/>
        <end position="80"/>
    </location>
</feature>
<name>A0A915I2S9_ROMCU</name>
<dbReference type="WBParaSite" id="nRc.2.0.1.t08433-RA">
    <property type="protein sequence ID" value="nRc.2.0.1.t08433-RA"/>
    <property type="gene ID" value="nRc.2.0.1.g08433"/>
</dbReference>
<evidence type="ECO:0000313" key="2">
    <source>
        <dbReference type="Proteomes" id="UP000887565"/>
    </source>
</evidence>
<accession>A0A915I2S9</accession>
<keyword evidence="2" id="KW-1185">Reference proteome</keyword>
<evidence type="ECO:0000313" key="3">
    <source>
        <dbReference type="WBParaSite" id="nRc.2.0.1.t08433-RA"/>
    </source>
</evidence>
<protein>
    <submittedName>
        <fullName evidence="3">Uncharacterized protein</fullName>
    </submittedName>
</protein>
<feature type="compositionally biased region" description="Acidic residues" evidence="1">
    <location>
        <begin position="64"/>
        <end position="80"/>
    </location>
</feature>
<proteinExistence type="predicted"/>
<reference evidence="3" key="1">
    <citation type="submission" date="2022-11" db="UniProtKB">
        <authorList>
            <consortium name="WormBaseParasite"/>
        </authorList>
    </citation>
    <scope>IDENTIFICATION</scope>
</reference>
<organism evidence="2 3">
    <name type="scientific">Romanomermis culicivorax</name>
    <name type="common">Nematode worm</name>
    <dbReference type="NCBI Taxonomy" id="13658"/>
    <lineage>
        <taxon>Eukaryota</taxon>
        <taxon>Metazoa</taxon>
        <taxon>Ecdysozoa</taxon>
        <taxon>Nematoda</taxon>
        <taxon>Enoplea</taxon>
        <taxon>Dorylaimia</taxon>
        <taxon>Mermithida</taxon>
        <taxon>Mermithoidea</taxon>
        <taxon>Mermithidae</taxon>
        <taxon>Romanomermis</taxon>
    </lineage>
</organism>
<dbReference type="AlphaFoldDB" id="A0A915I2S9"/>
<sequence length="96" mass="11207">MFKFQNFFNLEISNFYKLGFFLEALNTDEDEIDDEGQEYLQRLAKSEKDSGNDEDFSDGGDSSDFAEETDLESYETVLDGEEAQMDEYIFFKDTLE</sequence>